<proteinExistence type="predicted"/>
<evidence type="ECO:0000313" key="3">
    <source>
        <dbReference type="Proteomes" id="UP000518266"/>
    </source>
</evidence>
<dbReference type="GO" id="GO:0016020">
    <property type="term" value="C:membrane"/>
    <property type="evidence" value="ECO:0007669"/>
    <property type="project" value="TreeGrafter"/>
</dbReference>
<sequence length="290" mass="33676">MVSSAERKMLGYIWQYVYTSFLRYWLKWFIRQATGTCELQRICSGNKPGATRTSKAEYSLRSSKNKRSFGSQQGSVRKCADQIMKEKNVKPQKDPLFKESLHICLLQITGNSSLYVSVENMRKEVFSSENQEHEAMLLKLWDLLMPTVKLDSRITKQWGDIGFQGDDPKTDFRGMGLLGLINLFCVKGLISYFRYSYAIVGINLTEMAYSLLKSGELKPHFYNTVPGTPELRQFHQLYCYLAYEFDKFWVAEEPESIMQFNQYREKFHTIVKTNLQDPDVNLTLTACSKN</sequence>
<evidence type="ECO:0000313" key="2">
    <source>
        <dbReference type="EMBL" id="KAF3852520.1"/>
    </source>
</evidence>
<dbReference type="PANTHER" id="PTHR12771:SF47">
    <property type="entry name" value="ELMO DOMAIN-CONTAINING PROTEIN 2"/>
    <property type="match status" value="1"/>
</dbReference>
<gene>
    <name evidence="2" type="ORF">F7725_005875</name>
</gene>
<name>A0A7J5YSX0_DISMA</name>
<dbReference type="Proteomes" id="UP000518266">
    <property type="component" value="Unassembled WGS sequence"/>
</dbReference>
<dbReference type="PROSITE" id="PS51335">
    <property type="entry name" value="ELMO"/>
    <property type="match status" value="1"/>
</dbReference>
<reference evidence="2 3" key="1">
    <citation type="submission" date="2020-03" db="EMBL/GenBank/DDBJ databases">
        <title>Dissostichus mawsoni Genome sequencing and assembly.</title>
        <authorList>
            <person name="Park H."/>
        </authorList>
    </citation>
    <scope>NUCLEOTIDE SEQUENCE [LARGE SCALE GENOMIC DNA]</scope>
    <source>
        <strain evidence="2">DM0001</strain>
        <tissue evidence="2">Muscle</tissue>
    </source>
</reference>
<accession>A0A7J5YSX0</accession>
<comment type="caution">
    <text evidence="2">The sequence shown here is derived from an EMBL/GenBank/DDBJ whole genome shotgun (WGS) entry which is preliminary data.</text>
</comment>
<organism evidence="2 3">
    <name type="scientific">Dissostichus mawsoni</name>
    <name type="common">Antarctic cod</name>
    <dbReference type="NCBI Taxonomy" id="36200"/>
    <lineage>
        <taxon>Eukaryota</taxon>
        <taxon>Metazoa</taxon>
        <taxon>Chordata</taxon>
        <taxon>Craniata</taxon>
        <taxon>Vertebrata</taxon>
        <taxon>Euteleostomi</taxon>
        <taxon>Actinopterygii</taxon>
        <taxon>Neopterygii</taxon>
        <taxon>Teleostei</taxon>
        <taxon>Neoteleostei</taxon>
        <taxon>Acanthomorphata</taxon>
        <taxon>Eupercaria</taxon>
        <taxon>Perciformes</taxon>
        <taxon>Notothenioidei</taxon>
        <taxon>Nototheniidae</taxon>
        <taxon>Dissostichus</taxon>
    </lineage>
</organism>
<keyword evidence="3" id="KW-1185">Reference proteome</keyword>
<dbReference type="OrthoDB" id="67155at2759"/>
<dbReference type="GO" id="GO:0005096">
    <property type="term" value="F:GTPase activator activity"/>
    <property type="evidence" value="ECO:0007669"/>
    <property type="project" value="TreeGrafter"/>
</dbReference>
<evidence type="ECO:0000259" key="1">
    <source>
        <dbReference type="PROSITE" id="PS51335"/>
    </source>
</evidence>
<dbReference type="Pfam" id="PF04727">
    <property type="entry name" value="ELMO_CED12"/>
    <property type="match status" value="1"/>
</dbReference>
<dbReference type="AlphaFoldDB" id="A0A7J5YSX0"/>
<feature type="domain" description="ELMO" evidence="1">
    <location>
        <begin position="132"/>
        <end position="275"/>
    </location>
</feature>
<dbReference type="InterPro" id="IPR050868">
    <property type="entry name" value="ELMO_domain-containing"/>
</dbReference>
<dbReference type="InterPro" id="IPR006816">
    <property type="entry name" value="ELMO_dom"/>
</dbReference>
<dbReference type="PANTHER" id="PTHR12771">
    <property type="entry name" value="ENGULFMENT AND CELL MOTILITY"/>
    <property type="match status" value="1"/>
</dbReference>
<protein>
    <recommendedName>
        <fullName evidence="1">ELMO domain-containing protein</fullName>
    </recommendedName>
</protein>
<dbReference type="EMBL" id="JAAKFY010000009">
    <property type="protein sequence ID" value="KAF3852520.1"/>
    <property type="molecule type" value="Genomic_DNA"/>
</dbReference>